<dbReference type="SUPFAM" id="SSF160996">
    <property type="entry name" value="HI0933 insert domain-like"/>
    <property type="match status" value="1"/>
</dbReference>
<comment type="cofactor">
    <cofactor evidence="1">
        <name>FAD</name>
        <dbReference type="ChEBI" id="CHEBI:57692"/>
    </cofactor>
</comment>
<reference evidence="7 8" key="1">
    <citation type="submission" date="2023-07" db="EMBL/GenBank/DDBJ databases">
        <title>Genomic Encyclopedia of Type Strains, Phase IV (KMG-IV): sequencing the most valuable type-strain genomes for metagenomic binning, comparative biology and taxonomic classification.</title>
        <authorList>
            <person name="Goeker M."/>
        </authorList>
    </citation>
    <scope>NUCLEOTIDE SEQUENCE [LARGE SCALE GENOMIC DNA]</scope>
    <source>
        <strain evidence="7 8">DSM 15561</strain>
    </source>
</reference>
<dbReference type="InterPro" id="IPR022460">
    <property type="entry name" value="Flavoprotein_PP4765"/>
</dbReference>
<dbReference type="NCBIfam" id="TIGR03862">
    <property type="entry name" value="flavo_PP4765"/>
    <property type="match status" value="1"/>
</dbReference>
<feature type="region of interest" description="Disordered" evidence="4">
    <location>
        <begin position="421"/>
        <end position="445"/>
    </location>
</feature>
<dbReference type="Pfam" id="PF22780">
    <property type="entry name" value="HI0933_like_1st"/>
    <property type="match status" value="1"/>
</dbReference>
<dbReference type="PANTHER" id="PTHR42887">
    <property type="entry name" value="OS12G0638800 PROTEIN"/>
    <property type="match status" value="1"/>
</dbReference>
<evidence type="ECO:0000313" key="8">
    <source>
        <dbReference type="Proteomes" id="UP001235094"/>
    </source>
</evidence>
<dbReference type="InterPro" id="IPR057661">
    <property type="entry name" value="RsdA/BaiN/AoA(So)_Rossmann"/>
</dbReference>
<evidence type="ECO:0000259" key="6">
    <source>
        <dbReference type="Pfam" id="PF22780"/>
    </source>
</evidence>
<evidence type="ECO:0000313" key="7">
    <source>
        <dbReference type="EMBL" id="MDQ0513030.1"/>
    </source>
</evidence>
<keyword evidence="2" id="KW-0285">Flavoprotein</keyword>
<evidence type="ECO:0000256" key="2">
    <source>
        <dbReference type="ARBA" id="ARBA00022630"/>
    </source>
</evidence>
<dbReference type="RefSeq" id="WP_306891677.1">
    <property type="nucleotide sequence ID" value="NZ_JAUSVR010000020.1"/>
</dbReference>
<dbReference type="NCBIfam" id="TIGR00275">
    <property type="entry name" value="aminoacetone oxidase family FAD-binding enzyme"/>
    <property type="match status" value="1"/>
</dbReference>
<dbReference type="InterPro" id="IPR055178">
    <property type="entry name" value="RsdA/BaiN/AoA(So)-like_dom"/>
</dbReference>
<protein>
    <submittedName>
        <fullName evidence="7">Flavoprotein (TIGR03862 family)</fullName>
    </submittedName>
</protein>
<evidence type="ECO:0000256" key="1">
    <source>
        <dbReference type="ARBA" id="ARBA00001974"/>
    </source>
</evidence>
<dbReference type="PANTHER" id="PTHR42887:SF1">
    <property type="entry name" value="BLR3961 PROTEIN"/>
    <property type="match status" value="1"/>
</dbReference>
<dbReference type="InterPro" id="IPR023166">
    <property type="entry name" value="BaiN-like_dom_sf"/>
</dbReference>
<keyword evidence="8" id="KW-1185">Reference proteome</keyword>
<feature type="domain" description="RsdA/BaiN/AoA(So)-like Rossmann fold-like" evidence="5">
    <location>
        <begin position="14"/>
        <end position="405"/>
    </location>
</feature>
<dbReference type="Proteomes" id="UP001235094">
    <property type="component" value="Unassembled WGS sequence"/>
</dbReference>
<feature type="domain" description="RsdA/BaiN/AoA(So)-like insert" evidence="6">
    <location>
        <begin position="200"/>
        <end position="350"/>
    </location>
</feature>
<organism evidence="7 8">
    <name type="scientific">Ancylobacter amanitiformis</name>
    <dbReference type="NCBI Taxonomy" id="217069"/>
    <lineage>
        <taxon>Bacteria</taxon>
        <taxon>Pseudomonadati</taxon>
        <taxon>Pseudomonadota</taxon>
        <taxon>Alphaproteobacteria</taxon>
        <taxon>Hyphomicrobiales</taxon>
        <taxon>Xanthobacteraceae</taxon>
        <taxon>Ancylobacter</taxon>
    </lineage>
</organism>
<evidence type="ECO:0000256" key="4">
    <source>
        <dbReference type="SAM" id="MobiDB-lite"/>
    </source>
</evidence>
<name>A0ABU0LWP9_9HYPH</name>
<dbReference type="SUPFAM" id="SSF51905">
    <property type="entry name" value="FAD/NAD(P)-binding domain"/>
    <property type="match status" value="1"/>
</dbReference>
<comment type="caution">
    <text evidence="7">The sequence shown here is derived from an EMBL/GenBank/DDBJ whole genome shotgun (WGS) entry which is preliminary data.</text>
</comment>
<dbReference type="Gene3D" id="3.50.50.60">
    <property type="entry name" value="FAD/NAD(P)-binding domain"/>
    <property type="match status" value="1"/>
</dbReference>
<evidence type="ECO:0000256" key="3">
    <source>
        <dbReference type="ARBA" id="ARBA00022827"/>
    </source>
</evidence>
<dbReference type="Gene3D" id="2.40.30.10">
    <property type="entry name" value="Translation factors"/>
    <property type="match status" value="1"/>
</dbReference>
<dbReference type="Gene3D" id="1.10.8.260">
    <property type="entry name" value="HI0933 insert domain-like"/>
    <property type="match status" value="1"/>
</dbReference>
<dbReference type="InterPro" id="IPR004792">
    <property type="entry name" value="BaiN-like"/>
</dbReference>
<dbReference type="EMBL" id="JAUSVR010000020">
    <property type="protein sequence ID" value="MDQ0513030.1"/>
    <property type="molecule type" value="Genomic_DNA"/>
</dbReference>
<proteinExistence type="predicted"/>
<gene>
    <name evidence="7" type="ORF">QOZ99_003946</name>
</gene>
<dbReference type="InterPro" id="IPR036188">
    <property type="entry name" value="FAD/NAD-bd_sf"/>
</dbReference>
<sequence length="445" mass="46388">MSATPRHDSKKPHAAIIGAGPAGLIAAETLARAGCRVTVHERMASPARKFLIAGRGGLNLTHSEPRERFLPRYGASAEWLAPLIDAFPPGRLRHWTEGLGEPTFVGSSGRVFPTRFKASPLLRAWLGRLDALGVRLAARHRWLGWGEDGALRFETPEGEVAVSPDITLLALGGASWPRLGSDGGWVGMLAAKGIRVAPLRPANSGARIAWSEGFRARFAGQPLKRIALTVQGARVRGEAMVDPGGLEGGAVYALSARLREAVEGQGRASLLVDLRPDLTVEALAARLGKSRQGESMANRLRKAAGLSPVAAGLLREVGGPLPVEAQPLAALIKAAPLQVNAMAPLERAISSAGGVMRGALDARLMLRAGPDVPPGTFLAGEMLDWEAPTGGYLLQACFATGHAAACGALAHLGLAEPEAWQGQWSASGKEGAGEGAGEGMARDDG</sequence>
<evidence type="ECO:0000259" key="5">
    <source>
        <dbReference type="Pfam" id="PF03486"/>
    </source>
</evidence>
<dbReference type="PRINTS" id="PR00469">
    <property type="entry name" value="PNDRDTASEII"/>
</dbReference>
<dbReference type="Pfam" id="PF03486">
    <property type="entry name" value="HI0933_like"/>
    <property type="match status" value="1"/>
</dbReference>
<keyword evidence="3" id="KW-0274">FAD</keyword>
<accession>A0ABU0LWP9</accession>